<evidence type="ECO:0000313" key="15">
    <source>
        <dbReference type="Proteomes" id="UP000663570"/>
    </source>
</evidence>
<keyword evidence="5 13" id="KW-0444">Lipid biosynthesis</keyword>
<dbReference type="PANTHER" id="PTHR42724:SF1">
    <property type="entry name" value="TETRAACYLDISACCHARIDE 4'-KINASE, MITOCHONDRIAL-RELATED"/>
    <property type="match status" value="1"/>
</dbReference>
<proteinExistence type="inferred from homology"/>
<dbReference type="EC" id="2.7.1.130" evidence="3 13"/>
<dbReference type="NCBIfam" id="TIGR00682">
    <property type="entry name" value="lpxK"/>
    <property type="match status" value="1"/>
</dbReference>
<dbReference type="RefSeq" id="WP_206255788.1">
    <property type="nucleotide sequence ID" value="NZ_CP071060.1"/>
</dbReference>
<reference evidence="14 15" key="1">
    <citation type="submission" date="2021-02" db="EMBL/GenBank/DDBJ databases">
        <title>Niveibacterium changnyeongensis HC41.</title>
        <authorList>
            <person name="Kang M."/>
        </authorList>
    </citation>
    <scope>NUCLEOTIDE SEQUENCE [LARGE SCALE GENOMIC DNA]</scope>
    <source>
        <strain evidence="14 15">HC41</strain>
    </source>
</reference>
<keyword evidence="10 13" id="KW-0067">ATP-binding</keyword>
<organism evidence="14 15">
    <name type="scientific">Niveibacterium microcysteis</name>
    <dbReference type="NCBI Taxonomy" id="2811415"/>
    <lineage>
        <taxon>Bacteria</taxon>
        <taxon>Pseudomonadati</taxon>
        <taxon>Pseudomonadota</taxon>
        <taxon>Betaproteobacteria</taxon>
        <taxon>Rhodocyclales</taxon>
        <taxon>Rhodocyclaceae</taxon>
        <taxon>Niveibacterium</taxon>
    </lineage>
</organism>
<evidence type="ECO:0000256" key="9">
    <source>
        <dbReference type="ARBA" id="ARBA00022777"/>
    </source>
</evidence>
<comment type="function">
    <text evidence="1 13">Transfers the gamma-phosphate of ATP to the 4'-position of a tetraacyldisaccharide 1-phosphate intermediate (termed DS-1-P) to form tetraacyldisaccharide 1,4'-bis-phosphate (lipid IVA).</text>
</comment>
<protein>
    <recommendedName>
        <fullName evidence="4 13">Tetraacyldisaccharide 4'-kinase</fullName>
        <ecNumber evidence="3 13">2.7.1.130</ecNumber>
    </recommendedName>
    <alternativeName>
        <fullName evidence="12 13">Lipid A 4'-kinase</fullName>
    </alternativeName>
</protein>
<evidence type="ECO:0000256" key="1">
    <source>
        <dbReference type="ARBA" id="ARBA00002274"/>
    </source>
</evidence>
<keyword evidence="15" id="KW-1185">Reference proteome</keyword>
<dbReference type="EMBL" id="CP071060">
    <property type="protein sequence ID" value="QSI78434.1"/>
    <property type="molecule type" value="Genomic_DNA"/>
</dbReference>
<dbReference type="InterPro" id="IPR027417">
    <property type="entry name" value="P-loop_NTPase"/>
</dbReference>
<dbReference type="InterPro" id="IPR003758">
    <property type="entry name" value="LpxK"/>
</dbReference>
<keyword evidence="9 13" id="KW-0418">Kinase</keyword>
<evidence type="ECO:0000256" key="8">
    <source>
        <dbReference type="ARBA" id="ARBA00022741"/>
    </source>
</evidence>
<name>A0ABX7MAL5_9RHOO</name>
<evidence type="ECO:0000256" key="3">
    <source>
        <dbReference type="ARBA" id="ARBA00012071"/>
    </source>
</evidence>
<sequence length="336" mass="36823">MRSAPGFWKRRGVPAAFLFPLSLLFRAVVACRCAMFRLGWLRSYAVGVPVVVVGNIAVGGSGKTPVVIWLVEHLRAAGFRPAVVSRGYGGSAEGVQGVEPDSDPAVCGDEPVLLARRSRCPVWIGRDRVAAARALREAHPEVDVIVTDDGLQHYRLKRDVEIVVVDAHQMGNRLMLPAGPLREPVKRLAQAHLVLAHGDMPPAVRAKCPPAPVYSMRLWPTAFYRLADPRQRRSPGEFSGLKLRALAGIGRPERFFSTLHDFGLHPVAEEAFADHHPFTADDVALRDADALVVTEKDAIKLQAFAPRETWVLPVDADIREGALERVLERLNGCKTA</sequence>
<evidence type="ECO:0000256" key="11">
    <source>
        <dbReference type="ARBA" id="ARBA00023098"/>
    </source>
</evidence>
<keyword evidence="7 13" id="KW-0808">Transferase</keyword>
<comment type="pathway">
    <text evidence="2 13">Glycolipid biosynthesis; lipid IV(A) biosynthesis; lipid IV(A) from (3R)-3-hydroxytetradecanoyl-[acyl-carrier-protein] and UDP-N-acetyl-alpha-D-glucosamine: step 6/6.</text>
</comment>
<evidence type="ECO:0000256" key="10">
    <source>
        <dbReference type="ARBA" id="ARBA00022840"/>
    </source>
</evidence>
<comment type="similarity">
    <text evidence="13">Belongs to the LpxK family.</text>
</comment>
<dbReference type="GO" id="GO:0009029">
    <property type="term" value="F:lipid-A 4'-kinase activity"/>
    <property type="evidence" value="ECO:0007669"/>
    <property type="project" value="UniProtKB-EC"/>
</dbReference>
<evidence type="ECO:0000256" key="7">
    <source>
        <dbReference type="ARBA" id="ARBA00022679"/>
    </source>
</evidence>
<evidence type="ECO:0000256" key="5">
    <source>
        <dbReference type="ARBA" id="ARBA00022516"/>
    </source>
</evidence>
<dbReference type="SUPFAM" id="SSF52540">
    <property type="entry name" value="P-loop containing nucleoside triphosphate hydrolases"/>
    <property type="match status" value="1"/>
</dbReference>
<dbReference type="PANTHER" id="PTHR42724">
    <property type="entry name" value="TETRAACYLDISACCHARIDE 4'-KINASE"/>
    <property type="match status" value="1"/>
</dbReference>
<evidence type="ECO:0000256" key="6">
    <source>
        <dbReference type="ARBA" id="ARBA00022556"/>
    </source>
</evidence>
<dbReference type="HAMAP" id="MF_00409">
    <property type="entry name" value="LpxK"/>
    <property type="match status" value="1"/>
</dbReference>
<evidence type="ECO:0000256" key="12">
    <source>
        <dbReference type="ARBA" id="ARBA00029757"/>
    </source>
</evidence>
<accession>A0ABX7MAL5</accession>
<comment type="catalytic activity">
    <reaction evidence="13">
        <text>a lipid A disaccharide + ATP = a lipid IVA + ADP + H(+)</text>
        <dbReference type="Rhea" id="RHEA:67840"/>
        <dbReference type="ChEBI" id="CHEBI:15378"/>
        <dbReference type="ChEBI" id="CHEBI:30616"/>
        <dbReference type="ChEBI" id="CHEBI:176343"/>
        <dbReference type="ChEBI" id="CHEBI:176425"/>
        <dbReference type="ChEBI" id="CHEBI:456216"/>
        <dbReference type="EC" id="2.7.1.130"/>
    </reaction>
</comment>
<gene>
    <name evidence="13" type="primary">lpxK</name>
    <name evidence="14" type="ORF">JY500_07420</name>
</gene>
<evidence type="ECO:0000256" key="2">
    <source>
        <dbReference type="ARBA" id="ARBA00004870"/>
    </source>
</evidence>
<feature type="binding site" evidence="13">
    <location>
        <begin position="57"/>
        <end position="64"/>
    </location>
    <ligand>
        <name>ATP</name>
        <dbReference type="ChEBI" id="CHEBI:30616"/>
    </ligand>
</feature>
<dbReference type="Proteomes" id="UP000663570">
    <property type="component" value="Chromosome"/>
</dbReference>
<dbReference type="Pfam" id="PF02606">
    <property type="entry name" value="LpxK"/>
    <property type="match status" value="1"/>
</dbReference>
<keyword evidence="8 13" id="KW-0547">Nucleotide-binding</keyword>
<keyword evidence="6 13" id="KW-0441">Lipid A biosynthesis</keyword>
<evidence type="ECO:0000256" key="4">
    <source>
        <dbReference type="ARBA" id="ARBA00016436"/>
    </source>
</evidence>
<evidence type="ECO:0000313" key="14">
    <source>
        <dbReference type="EMBL" id="QSI78434.1"/>
    </source>
</evidence>
<evidence type="ECO:0000256" key="13">
    <source>
        <dbReference type="HAMAP-Rule" id="MF_00409"/>
    </source>
</evidence>
<keyword evidence="11 13" id="KW-0443">Lipid metabolism</keyword>